<protein>
    <submittedName>
        <fullName evidence="2">GG19853</fullName>
    </submittedName>
</protein>
<feature type="compositionally biased region" description="Acidic residues" evidence="1">
    <location>
        <begin position="14"/>
        <end position="32"/>
    </location>
</feature>
<evidence type="ECO:0000313" key="2">
    <source>
        <dbReference type="EMBL" id="EDV49166.1"/>
    </source>
</evidence>
<gene>
    <name evidence="2" type="primary">Dere\GG19853</name>
    <name evidence="2" type="ORF">Dere_GG19853</name>
</gene>
<dbReference type="AlphaFoldDB" id="B3P3Z2"/>
<proteinExistence type="predicted"/>
<reference evidence="2 3" key="2">
    <citation type="journal article" date="2008" name="Bioinformatics">
        <title>Assembly reconciliation.</title>
        <authorList>
            <person name="Zimin A.V."/>
            <person name="Smith D.R."/>
            <person name="Sutton G."/>
            <person name="Yorke J.A."/>
        </authorList>
    </citation>
    <scope>NUCLEOTIDE SEQUENCE [LARGE SCALE GENOMIC DNA]</scope>
    <source>
        <strain evidence="2 3">TSC#14021-0224.01</strain>
    </source>
</reference>
<evidence type="ECO:0000313" key="3">
    <source>
        <dbReference type="Proteomes" id="UP000008711"/>
    </source>
</evidence>
<dbReference type="OMA" id="DIECCLS"/>
<reference evidence="2 3" key="1">
    <citation type="journal article" date="2007" name="Nature">
        <title>Evolution of genes and genomes on the Drosophila phylogeny.</title>
        <authorList>
            <consortium name="Drosophila 12 Genomes Consortium"/>
            <person name="Clark A.G."/>
            <person name="Eisen M.B."/>
            <person name="Smith D.R."/>
            <person name="Bergman C.M."/>
            <person name="Oliver B."/>
            <person name="Markow T.A."/>
            <person name="Kaufman T.C."/>
            <person name="Kellis M."/>
            <person name="Gelbart W."/>
            <person name="Iyer V.N."/>
            <person name="Pollard D.A."/>
            <person name="Sackton T.B."/>
            <person name="Larracuente A.M."/>
            <person name="Singh N.D."/>
            <person name="Abad J.P."/>
            <person name="Abt D.N."/>
            <person name="Adryan B."/>
            <person name="Aguade M."/>
            <person name="Akashi H."/>
            <person name="Anderson W.W."/>
            <person name="Aquadro C.F."/>
            <person name="Ardell D.H."/>
            <person name="Arguello R."/>
            <person name="Artieri C.G."/>
            <person name="Barbash D.A."/>
            <person name="Barker D."/>
            <person name="Barsanti P."/>
            <person name="Batterham P."/>
            <person name="Batzoglou S."/>
            <person name="Begun D."/>
            <person name="Bhutkar A."/>
            <person name="Blanco E."/>
            <person name="Bosak S.A."/>
            <person name="Bradley R.K."/>
            <person name="Brand A.D."/>
            <person name="Brent M.R."/>
            <person name="Brooks A.N."/>
            <person name="Brown R.H."/>
            <person name="Butlin R.K."/>
            <person name="Caggese C."/>
            <person name="Calvi B.R."/>
            <person name="Bernardo de Carvalho A."/>
            <person name="Caspi A."/>
            <person name="Castrezana S."/>
            <person name="Celniker S.E."/>
            <person name="Chang J.L."/>
            <person name="Chapple C."/>
            <person name="Chatterji S."/>
            <person name="Chinwalla A."/>
            <person name="Civetta A."/>
            <person name="Clifton S.W."/>
            <person name="Comeron J.M."/>
            <person name="Costello J.C."/>
            <person name="Coyne J.A."/>
            <person name="Daub J."/>
            <person name="David R.G."/>
            <person name="Delcher A.L."/>
            <person name="Delehaunty K."/>
            <person name="Do C.B."/>
            <person name="Ebling H."/>
            <person name="Edwards K."/>
            <person name="Eickbush T."/>
            <person name="Evans J.D."/>
            <person name="Filipski A."/>
            <person name="Findeiss S."/>
            <person name="Freyhult E."/>
            <person name="Fulton L."/>
            <person name="Fulton R."/>
            <person name="Garcia A.C."/>
            <person name="Gardiner A."/>
            <person name="Garfield D.A."/>
            <person name="Garvin B.E."/>
            <person name="Gibson G."/>
            <person name="Gilbert D."/>
            <person name="Gnerre S."/>
            <person name="Godfrey J."/>
            <person name="Good R."/>
            <person name="Gotea V."/>
            <person name="Gravely B."/>
            <person name="Greenberg A.J."/>
            <person name="Griffiths-Jones S."/>
            <person name="Gross S."/>
            <person name="Guigo R."/>
            <person name="Gustafson E.A."/>
            <person name="Haerty W."/>
            <person name="Hahn M.W."/>
            <person name="Halligan D.L."/>
            <person name="Halpern A.L."/>
            <person name="Halter G.M."/>
            <person name="Han M.V."/>
            <person name="Heger A."/>
            <person name="Hillier L."/>
            <person name="Hinrichs A.S."/>
            <person name="Holmes I."/>
            <person name="Hoskins R.A."/>
            <person name="Hubisz M.J."/>
            <person name="Hultmark D."/>
            <person name="Huntley M.A."/>
            <person name="Jaffe D.B."/>
            <person name="Jagadeeshan S."/>
            <person name="Jeck W.R."/>
            <person name="Johnson J."/>
            <person name="Jones C.D."/>
            <person name="Jordan W.C."/>
            <person name="Karpen G.H."/>
            <person name="Kataoka E."/>
            <person name="Keightley P.D."/>
            <person name="Kheradpour P."/>
            <person name="Kirkness E.F."/>
            <person name="Koerich L.B."/>
            <person name="Kristiansen K."/>
            <person name="Kudrna D."/>
            <person name="Kulathinal R.J."/>
            <person name="Kumar S."/>
            <person name="Kwok R."/>
            <person name="Lander E."/>
            <person name="Langley C.H."/>
            <person name="Lapoint R."/>
            <person name="Lazzaro B.P."/>
            <person name="Lee S.J."/>
            <person name="Levesque L."/>
            <person name="Li R."/>
            <person name="Lin C.F."/>
            <person name="Lin M.F."/>
            <person name="Lindblad-Toh K."/>
            <person name="Llopart A."/>
            <person name="Long M."/>
            <person name="Low L."/>
            <person name="Lozovsky E."/>
            <person name="Lu J."/>
            <person name="Luo M."/>
            <person name="Machado C.A."/>
            <person name="Makalowski W."/>
            <person name="Marzo M."/>
            <person name="Matsuda M."/>
            <person name="Matzkin L."/>
            <person name="McAllister B."/>
            <person name="McBride C.S."/>
            <person name="McKernan B."/>
            <person name="McKernan K."/>
            <person name="Mendez-Lago M."/>
            <person name="Minx P."/>
            <person name="Mollenhauer M.U."/>
            <person name="Montooth K."/>
            <person name="Mount S.M."/>
            <person name="Mu X."/>
            <person name="Myers E."/>
            <person name="Negre B."/>
            <person name="Newfeld S."/>
            <person name="Nielsen R."/>
            <person name="Noor M.A."/>
            <person name="O'Grady P."/>
            <person name="Pachter L."/>
            <person name="Papaceit M."/>
            <person name="Parisi M.J."/>
            <person name="Parisi M."/>
            <person name="Parts L."/>
            <person name="Pedersen J.S."/>
            <person name="Pesole G."/>
            <person name="Phillippy A.M."/>
            <person name="Ponting C.P."/>
            <person name="Pop M."/>
            <person name="Porcelli D."/>
            <person name="Powell J.R."/>
            <person name="Prohaska S."/>
            <person name="Pruitt K."/>
            <person name="Puig M."/>
            <person name="Quesneville H."/>
            <person name="Ram K.R."/>
            <person name="Rand D."/>
            <person name="Rasmussen M.D."/>
            <person name="Reed L.K."/>
            <person name="Reenan R."/>
            <person name="Reily A."/>
            <person name="Remington K.A."/>
            <person name="Rieger T.T."/>
            <person name="Ritchie M.G."/>
            <person name="Robin C."/>
            <person name="Rogers Y.H."/>
            <person name="Rohde C."/>
            <person name="Rozas J."/>
            <person name="Rubenfield M.J."/>
            <person name="Ruiz A."/>
            <person name="Russo S."/>
            <person name="Salzberg S.L."/>
            <person name="Sanchez-Gracia A."/>
            <person name="Saranga D.J."/>
            <person name="Sato H."/>
            <person name="Schaeffer S.W."/>
            <person name="Schatz M.C."/>
            <person name="Schlenke T."/>
            <person name="Schwartz R."/>
            <person name="Segarra C."/>
            <person name="Singh R.S."/>
            <person name="Sirot L."/>
            <person name="Sirota M."/>
            <person name="Sisneros N.B."/>
            <person name="Smith C.D."/>
            <person name="Smith T.F."/>
            <person name="Spieth J."/>
            <person name="Stage D.E."/>
            <person name="Stark A."/>
            <person name="Stephan W."/>
            <person name="Strausberg R.L."/>
            <person name="Strempel S."/>
            <person name="Sturgill D."/>
            <person name="Sutton G."/>
            <person name="Sutton G.G."/>
            <person name="Tao W."/>
            <person name="Teichmann S."/>
            <person name="Tobari Y.N."/>
            <person name="Tomimura Y."/>
            <person name="Tsolas J.M."/>
            <person name="Valente V.L."/>
            <person name="Venter E."/>
            <person name="Venter J.C."/>
            <person name="Vicario S."/>
            <person name="Vieira F.G."/>
            <person name="Vilella A.J."/>
            <person name="Villasante A."/>
            <person name="Walenz B."/>
            <person name="Wang J."/>
            <person name="Wasserman M."/>
            <person name="Watts T."/>
            <person name="Wilson D."/>
            <person name="Wilson R.K."/>
            <person name="Wing R.A."/>
            <person name="Wolfner M.F."/>
            <person name="Wong A."/>
            <person name="Wong G.K."/>
            <person name="Wu C.I."/>
            <person name="Wu G."/>
            <person name="Yamamoto D."/>
            <person name="Yang H.P."/>
            <person name="Yang S.P."/>
            <person name="Yorke J.A."/>
            <person name="Yoshida K."/>
            <person name="Zdobnov E."/>
            <person name="Zhang P."/>
            <person name="Zhang Y."/>
            <person name="Zimin A.V."/>
            <person name="Baldwin J."/>
            <person name="Abdouelleil A."/>
            <person name="Abdulkadir J."/>
            <person name="Abebe A."/>
            <person name="Abera B."/>
            <person name="Abreu J."/>
            <person name="Acer S.C."/>
            <person name="Aftuck L."/>
            <person name="Alexander A."/>
            <person name="An P."/>
            <person name="Anderson E."/>
            <person name="Anderson S."/>
            <person name="Arachi H."/>
            <person name="Azer M."/>
            <person name="Bachantsang P."/>
            <person name="Barry A."/>
            <person name="Bayul T."/>
            <person name="Berlin A."/>
            <person name="Bessette D."/>
            <person name="Bloom T."/>
            <person name="Blye J."/>
            <person name="Boguslavskiy L."/>
            <person name="Bonnet C."/>
            <person name="Boukhgalter B."/>
            <person name="Bourzgui I."/>
            <person name="Brown A."/>
            <person name="Cahill P."/>
            <person name="Channer S."/>
            <person name="Cheshatsang Y."/>
            <person name="Chuda L."/>
            <person name="Citroen M."/>
            <person name="Collymore A."/>
            <person name="Cooke P."/>
            <person name="Costello M."/>
            <person name="D'Aco K."/>
            <person name="Daza R."/>
            <person name="De Haan G."/>
            <person name="DeGray S."/>
            <person name="DeMaso C."/>
            <person name="Dhargay N."/>
            <person name="Dooley K."/>
            <person name="Dooley E."/>
            <person name="Doricent M."/>
            <person name="Dorje P."/>
            <person name="Dorjee K."/>
            <person name="Dupes A."/>
            <person name="Elong R."/>
            <person name="Falk J."/>
            <person name="Farina A."/>
            <person name="Faro S."/>
            <person name="Ferguson D."/>
            <person name="Fisher S."/>
            <person name="Foley C.D."/>
            <person name="Franke A."/>
            <person name="Friedrich D."/>
            <person name="Gadbois L."/>
            <person name="Gearin G."/>
            <person name="Gearin C.R."/>
            <person name="Giannoukos G."/>
            <person name="Goode T."/>
            <person name="Graham J."/>
            <person name="Grandbois E."/>
            <person name="Grewal S."/>
            <person name="Gyaltsen K."/>
            <person name="Hafez N."/>
            <person name="Hagos B."/>
            <person name="Hall J."/>
            <person name="Henson C."/>
            <person name="Hollinger A."/>
            <person name="Honan T."/>
            <person name="Huard M.D."/>
            <person name="Hughes L."/>
            <person name="Hurhula B."/>
            <person name="Husby M.E."/>
            <person name="Kamat A."/>
            <person name="Kanga B."/>
            <person name="Kashin S."/>
            <person name="Khazanovich D."/>
            <person name="Kisner P."/>
            <person name="Lance K."/>
            <person name="Lara M."/>
            <person name="Lee W."/>
            <person name="Lennon N."/>
            <person name="Letendre F."/>
            <person name="LeVine R."/>
            <person name="Lipovsky A."/>
            <person name="Liu X."/>
            <person name="Liu J."/>
            <person name="Liu S."/>
            <person name="Lokyitsang T."/>
            <person name="Lokyitsang Y."/>
            <person name="Lubonja R."/>
            <person name="Lui A."/>
            <person name="MacDonald P."/>
            <person name="Magnisalis V."/>
            <person name="Maru K."/>
            <person name="Matthews C."/>
            <person name="McCusker W."/>
            <person name="McDonough S."/>
            <person name="Mehta T."/>
            <person name="Meldrim J."/>
            <person name="Meneus L."/>
            <person name="Mihai O."/>
            <person name="Mihalev A."/>
            <person name="Mihova T."/>
            <person name="Mittelman R."/>
            <person name="Mlenga V."/>
            <person name="Montmayeur A."/>
            <person name="Mulrain L."/>
            <person name="Navidi A."/>
            <person name="Naylor J."/>
            <person name="Negash T."/>
            <person name="Nguyen T."/>
            <person name="Nguyen N."/>
            <person name="Nicol R."/>
            <person name="Norbu C."/>
            <person name="Norbu N."/>
            <person name="Novod N."/>
            <person name="O'Neill B."/>
            <person name="Osman S."/>
            <person name="Markiewicz E."/>
            <person name="Oyono O.L."/>
            <person name="Patti C."/>
            <person name="Phunkhang P."/>
            <person name="Pierre F."/>
            <person name="Priest M."/>
            <person name="Raghuraman S."/>
            <person name="Rege F."/>
            <person name="Reyes R."/>
            <person name="Rise C."/>
            <person name="Rogov P."/>
            <person name="Ross K."/>
            <person name="Ryan E."/>
            <person name="Settipalli S."/>
            <person name="Shea T."/>
            <person name="Sherpa N."/>
            <person name="Shi L."/>
            <person name="Shih D."/>
            <person name="Sparrow T."/>
            <person name="Spaulding J."/>
            <person name="Stalker J."/>
            <person name="Stange-Thomann N."/>
            <person name="Stavropoulos S."/>
            <person name="Stone C."/>
            <person name="Strader C."/>
            <person name="Tesfaye S."/>
            <person name="Thomson T."/>
            <person name="Thoulutsang Y."/>
            <person name="Thoulutsang D."/>
            <person name="Topham K."/>
            <person name="Topping I."/>
            <person name="Tsamla T."/>
            <person name="Vassiliev H."/>
            <person name="Vo A."/>
            <person name="Wangchuk T."/>
            <person name="Wangdi T."/>
            <person name="Weiand M."/>
            <person name="Wilkinson J."/>
            <person name="Wilson A."/>
            <person name="Yadav S."/>
            <person name="Young G."/>
            <person name="Yu Q."/>
            <person name="Zembek L."/>
            <person name="Zhong D."/>
            <person name="Zimmer A."/>
            <person name="Zwirko Z."/>
            <person name="Jaffe D.B."/>
            <person name="Alvarez P."/>
            <person name="Brockman W."/>
            <person name="Butler J."/>
            <person name="Chin C."/>
            <person name="Gnerre S."/>
            <person name="Grabherr M."/>
            <person name="Kleber M."/>
            <person name="Mauceli E."/>
            <person name="MacCallum I."/>
        </authorList>
    </citation>
    <scope>NUCLEOTIDE SEQUENCE [LARGE SCALE GENOMIC DNA]</scope>
    <source>
        <strain evidence="2 3">TSC#14021-0224.01</strain>
    </source>
</reference>
<sequence length="101" mass="11200">MPIAHGRGRVDVAVDVDVEDEDEDEDENEDGQQDLQLDLDWHLDGLARLFAQQNLRYQNEEESQRDIECCLSVCLDFGGLEGSEDSGNGGVSGALRCLFVN</sequence>
<organism evidence="2 3">
    <name type="scientific">Drosophila erecta</name>
    <name type="common">Fruit fly</name>
    <dbReference type="NCBI Taxonomy" id="7220"/>
    <lineage>
        <taxon>Eukaryota</taxon>
        <taxon>Metazoa</taxon>
        <taxon>Ecdysozoa</taxon>
        <taxon>Arthropoda</taxon>
        <taxon>Hexapoda</taxon>
        <taxon>Insecta</taxon>
        <taxon>Pterygota</taxon>
        <taxon>Neoptera</taxon>
        <taxon>Endopterygota</taxon>
        <taxon>Diptera</taxon>
        <taxon>Brachycera</taxon>
        <taxon>Muscomorpha</taxon>
        <taxon>Ephydroidea</taxon>
        <taxon>Drosophilidae</taxon>
        <taxon>Drosophila</taxon>
        <taxon>Sophophora</taxon>
    </lineage>
</organism>
<evidence type="ECO:0000256" key="1">
    <source>
        <dbReference type="SAM" id="MobiDB-lite"/>
    </source>
</evidence>
<dbReference type="Proteomes" id="UP000008711">
    <property type="component" value="Unassembled WGS sequence"/>
</dbReference>
<accession>B3P3Z2</accession>
<dbReference type="HOGENOM" id="CLU_180279_0_0_1"/>
<dbReference type="EMBL" id="CH954181">
    <property type="protein sequence ID" value="EDV49166.1"/>
    <property type="molecule type" value="Genomic_DNA"/>
</dbReference>
<name>B3P3Z2_DROER</name>
<keyword evidence="3" id="KW-1185">Reference proteome</keyword>
<feature type="region of interest" description="Disordered" evidence="1">
    <location>
        <begin position="1"/>
        <end position="34"/>
    </location>
</feature>